<sequence length="363" mass="42303">MEASRRRRNRSPGASRVTTFRPITLSAVKERSIKKKTENIFNVTESPIENSIPTLSAKDNQTILSEKPLTSSISKESSESSSEDDFVPDDAYFAAEETENSNAIMLPTPVVFNKKAAKKRQSLVRETPLNRKSEEFQVEPYQNKILENTNSSKKRKSVEFSVPQKKKQDAENNPAASNSRTRMQEMSRKKCSPYLVKGTKKQKKEVDEKRNQERNQSLDNKDISDILGLHSAIQAKRRNVTDLDICLRLLKKVIKEKNTRLVKNGKRCWKKEFNYFIDQVGLEFENYEDLAEEFYIENRKTMHIKAFTRDSRHHVMELQRENRQNEASVLVEEKELERKLKTDKDDLEAHMYINSLRDLLNRL</sequence>
<feature type="compositionally biased region" description="Basic and acidic residues" evidence="1">
    <location>
        <begin position="204"/>
        <end position="213"/>
    </location>
</feature>
<protein>
    <submittedName>
        <fullName evidence="2">Uncharacterized protein</fullName>
    </submittedName>
</protein>
<feature type="compositionally biased region" description="Polar residues" evidence="1">
    <location>
        <begin position="51"/>
        <end position="70"/>
    </location>
</feature>
<evidence type="ECO:0000256" key="1">
    <source>
        <dbReference type="SAM" id="MobiDB-lite"/>
    </source>
</evidence>
<feature type="region of interest" description="Disordered" evidence="1">
    <location>
        <begin position="51"/>
        <end position="87"/>
    </location>
</feature>
<accession>A0A6S8FG56</accession>
<reference evidence="2" key="1">
    <citation type="submission" date="2021-01" db="EMBL/GenBank/DDBJ databases">
        <authorList>
            <person name="Corre E."/>
            <person name="Pelletier E."/>
            <person name="Niang G."/>
            <person name="Scheremetjew M."/>
            <person name="Finn R."/>
            <person name="Kale V."/>
            <person name="Holt S."/>
            <person name="Cochrane G."/>
            <person name="Meng A."/>
            <person name="Brown T."/>
            <person name="Cohen L."/>
        </authorList>
    </citation>
    <scope>NUCLEOTIDE SEQUENCE</scope>
    <source>
        <strain evidence="2">GSBS06</strain>
    </source>
</reference>
<evidence type="ECO:0000313" key="2">
    <source>
        <dbReference type="EMBL" id="CAE0445877.1"/>
    </source>
</evidence>
<evidence type="ECO:0000313" key="3">
    <source>
        <dbReference type="EMBL" id="CAE0445878.1"/>
    </source>
</evidence>
<proteinExistence type="predicted"/>
<dbReference type="EMBL" id="HBIN01020747">
    <property type="protein sequence ID" value="CAE0445878.1"/>
    <property type="molecule type" value="Transcribed_RNA"/>
</dbReference>
<gene>
    <name evidence="2" type="ORF">ASTO00021_LOCUS15881</name>
    <name evidence="3" type="ORF">ASTO00021_LOCUS15882</name>
</gene>
<organism evidence="2">
    <name type="scientific">Aplanochytrium stocchinoi</name>
    <dbReference type="NCBI Taxonomy" id="215587"/>
    <lineage>
        <taxon>Eukaryota</taxon>
        <taxon>Sar</taxon>
        <taxon>Stramenopiles</taxon>
        <taxon>Bigyra</taxon>
        <taxon>Labyrinthulomycetes</taxon>
        <taxon>Thraustochytrida</taxon>
        <taxon>Thraustochytriidae</taxon>
        <taxon>Aplanochytrium</taxon>
    </lineage>
</organism>
<dbReference type="EMBL" id="HBIN01020746">
    <property type="protein sequence ID" value="CAE0445877.1"/>
    <property type="molecule type" value="Transcribed_RNA"/>
</dbReference>
<feature type="region of interest" description="Disordered" evidence="1">
    <location>
        <begin position="145"/>
        <end position="217"/>
    </location>
</feature>
<dbReference type="AlphaFoldDB" id="A0A6S8FG56"/>
<name>A0A6S8FG56_9STRA</name>